<dbReference type="InterPro" id="IPR036663">
    <property type="entry name" value="Fumarylacetoacetase_C_sf"/>
</dbReference>
<comment type="caution">
    <text evidence="2">The sequence shown here is derived from an EMBL/GenBank/DDBJ whole genome shotgun (WGS) entry which is preliminary data.</text>
</comment>
<accession>A0A2M7G5F5</accession>
<sequence>MKLLSFQVKKSLPRAGLLTRHGVVDLAAASQQFLTQALPDQVLQVLRQDPGLVQTQHLADWIESQDSFLALALENVSLCPPVLFPGAMLDFYTFEQHVATCRAKRGLEVVPEWYQYPVYYNGNPRALVGHGVDVFFPKAETKRDYELELAIIIGKEGRDIPRESAHEYIAGYTILNDWSARAIQAEVMKVGLGPAKGKDFASSLGPWLVTPDEIGDPRDLTMVARVNGEEWSRGNSGSSYYRFEEMIAFASEGVTLYPGDLLGSGTVGTGCGLELGKFLQPGDWVELEIEKIGTLANRVF</sequence>
<organism evidence="2 3">
    <name type="scientific">bacterium (Candidatus Blackallbacteria) CG17_big_fil_post_rev_8_21_14_2_50_48_46</name>
    <dbReference type="NCBI Taxonomy" id="2014261"/>
    <lineage>
        <taxon>Bacteria</taxon>
        <taxon>Candidatus Blackallbacteria</taxon>
    </lineage>
</organism>
<protein>
    <submittedName>
        <fullName evidence="2">Fumarylacetoacetase</fullName>
    </submittedName>
</protein>
<dbReference type="AlphaFoldDB" id="A0A2M7G5F5"/>
<evidence type="ECO:0000259" key="1">
    <source>
        <dbReference type="Pfam" id="PF01557"/>
    </source>
</evidence>
<name>A0A2M7G5F5_9BACT</name>
<evidence type="ECO:0000313" key="2">
    <source>
        <dbReference type="EMBL" id="PIW17195.1"/>
    </source>
</evidence>
<dbReference type="Pfam" id="PF01557">
    <property type="entry name" value="FAA_hydrolase"/>
    <property type="match status" value="1"/>
</dbReference>
<gene>
    <name evidence="2" type="ORF">COW36_09490</name>
</gene>
<dbReference type="EMBL" id="PFFQ01000026">
    <property type="protein sequence ID" value="PIW17195.1"/>
    <property type="molecule type" value="Genomic_DNA"/>
</dbReference>
<dbReference type="PANTHER" id="PTHR43211:SF1">
    <property type="entry name" value="BLL6422 PROTEIN"/>
    <property type="match status" value="1"/>
</dbReference>
<dbReference type="Gene3D" id="3.90.850.10">
    <property type="entry name" value="Fumarylacetoacetase-like, C-terminal domain"/>
    <property type="match status" value="1"/>
</dbReference>
<feature type="domain" description="Fumarylacetoacetase-like C-terminal" evidence="1">
    <location>
        <begin position="90"/>
        <end position="299"/>
    </location>
</feature>
<dbReference type="GO" id="GO:0003824">
    <property type="term" value="F:catalytic activity"/>
    <property type="evidence" value="ECO:0007669"/>
    <property type="project" value="InterPro"/>
</dbReference>
<proteinExistence type="predicted"/>
<reference evidence="2 3" key="1">
    <citation type="submission" date="2017-09" db="EMBL/GenBank/DDBJ databases">
        <title>Depth-based differentiation of microbial function through sediment-hosted aquifers and enrichment of novel symbionts in the deep terrestrial subsurface.</title>
        <authorList>
            <person name="Probst A.J."/>
            <person name="Ladd B."/>
            <person name="Jarett J.K."/>
            <person name="Geller-Mcgrath D.E."/>
            <person name="Sieber C.M."/>
            <person name="Emerson J.B."/>
            <person name="Anantharaman K."/>
            <person name="Thomas B.C."/>
            <person name="Malmstrom R."/>
            <person name="Stieglmeier M."/>
            <person name="Klingl A."/>
            <person name="Woyke T."/>
            <person name="Ryan C.M."/>
            <person name="Banfield J.F."/>
        </authorList>
    </citation>
    <scope>NUCLEOTIDE SEQUENCE [LARGE SCALE GENOMIC DNA]</scope>
    <source>
        <strain evidence="2">CG17_big_fil_post_rev_8_21_14_2_50_48_46</strain>
    </source>
</reference>
<dbReference type="SUPFAM" id="SSF56529">
    <property type="entry name" value="FAH"/>
    <property type="match status" value="1"/>
</dbReference>
<dbReference type="PANTHER" id="PTHR43211">
    <property type="entry name" value="FUMARYLACETOACETATE HYDROLASE"/>
    <property type="match status" value="1"/>
</dbReference>
<dbReference type="Proteomes" id="UP000231019">
    <property type="component" value="Unassembled WGS sequence"/>
</dbReference>
<evidence type="ECO:0000313" key="3">
    <source>
        <dbReference type="Proteomes" id="UP000231019"/>
    </source>
</evidence>
<dbReference type="InterPro" id="IPR011234">
    <property type="entry name" value="Fumarylacetoacetase-like_C"/>
</dbReference>